<dbReference type="OMA" id="GMGLMYF"/>
<evidence type="ECO:0000256" key="3">
    <source>
        <dbReference type="ARBA" id="ARBA00023002"/>
    </source>
</evidence>
<evidence type="ECO:0000256" key="8">
    <source>
        <dbReference type="ARBA" id="ARBA00042028"/>
    </source>
</evidence>
<name>A0A9F5J885_PYTBI</name>
<evidence type="ECO:0000256" key="2">
    <source>
        <dbReference type="ARBA" id="ARBA00006484"/>
    </source>
</evidence>
<evidence type="ECO:0000256" key="11">
    <source>
        <dbReference type="ARBA" id="ARBA00048218"/>
    </source>
</evidence>
<dbReference type="Gene3D" id="3.40.50.720">
    <property type="entry name" value="NAD(P)-binding Rossmann-like Domain"/>
    <property type="match status" value="1"/>
</dbReference>
<evidence type="ECO:0000256" key="7">
    <source>
        <dbReference type="ARBA" id="ARBA00041540"/>
    </source>
</evidence>
<comment type="pathway">
    <text evidence="1">Steroid metabolism.</text>
</comment>
<dbReference type="PANTHER" id="PTHR43313:SF2">
    <property type="entry name" value="11-BETA-HYDROXYSTEROID DEHYDROGENASE TYPE 2"/>
    <property type="match status" value="1"/>
</dbReference>
<evidence type="ECO:0000256" key="6">
    <source>
        <dbReference type="ARBA" id="ARBA00040320"/>
    </source>
</evidence>
<dbReference type="SUPFAM" id="SSF51735">
    <property type="entry name" value="NAD(P)-binding Rossmann-fold domains"/>
    <property type="match status" value="1"/>
</dbReference>
<dbReference type="Proteomes" id="UP000695026">
    <property type="component" value="Unplaced"/>
</dbReference>
<dbReference type="InterPro" id="IPR020904">
    <property type="entry name" value="Sc_DH/Rdtase_CS"/>
</dbReference>
<evidence type="ECO:0000256" key="9">
    <source>
        <dbReference type="ARBA" id="ARBA00047650"/>
    </source>
</evidence>
<gene>
    <name evidence="14" type="primary">HSD11B2</name>
</gene>
<keyword evidence="5" id="KW-0753">Steroid metabolism</keyword>
<dbReference type="PROSITE" id="PS00061">
    <property type="entry name" value="ADH_SHORT"/>
    <property type="match status" value="1"/>
</dbReference>
<comment type="catalytic activity">
    <reaction evidence="9">
        <text>11beta-hydroxyandrost-4-ene-3,17-dione + NAD(+) = androst-4-ene-3,11,17-trione + NADH + H(+)</text>
        <dbReference type="Rhea" id="RHEA:69408"/>
        <dbReference type="ChEBI" id="CHEBI:2495"/>
        <dbReference type="ChEBI" id="CHEBI:15378"/>
        <dbReference type="ChEBI" id="CHEBI:27967"/>
        <dbReference type="ChEBI" id="CHEBI:57540"/>
        <dbReference type="ChEBI" id="CHEBI:57945"/>
    </reaction>
    <physiologicalReaction direction="left-to-right" evidence="9">
        <dbReference type="Rhea" id="RHEA:69409"/>
    </physiologicalReaction>
</comment>
<dbReference type="InterPro" id="IPR002347">
    <property type="entry name" value="SDR_fam"/>
</dbReference>
<dbReference type="InterPro" id="IPR036291">
    <property type="entry name" value="NAD(P)-bd_dom_sf"/>
</dbReference>
<comment type="catalytic activity">
    <reaction evidence="11">
        <text>11beta,17beta-dihydroxyandrost-4-ene-3-one + NAD(+) = 17beta-hydroxyandrost-4-ene-3,11-dione + NADH + H(+)</text>
        <dbReference type="Rhea" id="RHEA:69368"/>
        <dbReference type="ChEBI" id="CHEBI:15378"/>
        <dbReference type="ChEBI" id="CHEBI:34133"/>
        <dbReference type="ChEBI" id="CHEBI:57540"/>
        <dbReference type="ChEBI" id="CHEBI:57945"/>
        <dbReference type="ChEBI" id="CHEBI:81481"/>
    </reaction>
    <physiologicalReaction direction="left-to-right" evidence="11">
        <dbReference type="Rhea" id="RHEA:69369"/>
    </physiologicalReaction>
</comment>
<dbReference type="RefSeq" id="XP_025031993.1">
    <property type="nucleotide sequence ID" value="XM_025176225.1"/>
</dbReference>
<evidence type="ECO:0000256" key="5">
    <source>
        <dbReference type="ARBA" id="ARBA00023221"/>
    </source>
</evidence>
<evidence type="ECO:0000313" key="14">
    <source>
        <dbReference type="RefSeq" id="XP_025031993.1"/>
    </source>
</evidence>
<reference evidence="14" key="1">
    <citation type="submission" date="2025-08" db="UniProtKB">
        <authorList>
            <consortium name="RefSeq"/>
        </authorList>
    </citation>
    <scope>IDENTIFICATION</scope>
    <source>
        <tissue evidence="14">Liver</tissue>
    </source>
</reference>
<dbReference type="Pfam" id="PF00106">
    <property type="entry name" value="adh_short"/>
    <property type="match status" value="1"/>
</dbReference>
<evidence type="ECO:0000256" key="10">
    <source>
        <dbReference type="ARBA" id="ARBA00047817"/>
    </source>
</evidence>
<dbReference type="GO" id="GO:0008211">
    <property type="term" value="P:glucocorticoid metabolic process"/>
    <property type="evidence" value="ECO:0007669"/>
    <property type="project" value="TreeGrafter"/>
</dbReference>
<evidence type="ECO:0000256" key="1">
    <source>
        <dbReference type="ARBA" id="ARBA00004854"/>
    </source>
</evidence>
<keyword evidence="13" id="KW-1185">Reference proteome</keyword>
<dbReference type="KEGG" id="pbi:103054046"/>
<dbReference type="CTD" id="3291"/>
<keyword evidence="3" id="KW-0560">Oxidoreductase</keyword>
<comment type="catalytic activity">
    <reaction evidence="12">
        <text>corticosterone + NAD(+) = 11-dehydrocorticosterone + NADH + H(+)</text>
        <dbReference type="Rhea" id="RHEA:42204"/>
        <dbReference type="ChEBI" id="CHEBI:15378"/>
        <dbReference type="ChEBI" id="CHEBI:16827"/>
        <dbReference type="ChEBI" id="CHEBI:57540"/>
        <dbReference type="ChEBI" id="CHEBI:57945"/>
        <dbReference type="ChEBI" id="CHEBI:78600"/>
    </reaction>
    <physiologicalReaction direction="left-to-right" evidence="12">
        <dbReference type="Rhea" id="RHEA:42205"/>
    </physiologicalReaction>
</comment>
<organism evidence="13 14">
    <name type="scientific">Python bivittatus</name>
    <name type="common">Burmese python</name>
    <name type="synonym">Python molurus bivittatus</name>
    <dbReference type="NCBI Taxonomy" id="176946"/>
    <lineage>
        <taxon>Eukaryota</taxon>
        <taxon>Metazoa</taxon>
        <taxon>Chordata</taxon>
        <taxon>Craniata</taxon>
        <taxon>Vertebrata</taxon>
        <taxon>Euteleostomi</taxon>
        <taxon>Lepidosauria</taxon>
        <taxon>Squamata</taxon>
        <taxon>Bifurcata</taxon>
        <taxon>Unidentata</taxon>
        <taxon>Episquamata</taxon>
        <taxon>Toxicofera</taxon>
        <taxon>Serpentes</taxon>
        <taxon>Henophidia</taxon>
        <taxon>Pythonidae</taxon>
        <taxon>Python</taxon>
    </lineage>
</organism>
<accession>A0A9F5J885</accession>
<keyword evidence="4" id="KW-0443">Lipid metabolism</keyword>
<evidence type="ECO:0000313" key="13">
    <source>
        <dbReference type="Proteomes" id="UP000695026"/>
    </source>
</evidence>
<evidence type="ECO:0000256" key="4">
    <source>
        <dbReference type="ARBA" id="ARBA00023098"/>
    </source>
</evidence>
<comment type="catalytic activity">
    <reaction evidence="10">
        <text>an 11beta-hydroxysteroid + NAD(+) = an 11-oxosteroid + NADH + H(+)</text>
        <dbReference type="Rhea" id="RHEA:53116"/>
        <dbReference type="ChEBI" id="CHEBI:15378"/>
        <dbReference type="ChEBI" id="CHEBI:35346"/>
        <dbReference type="ChEBI" id="CHEBI:47787"/>
        <dbReference type="ChEBI" id="CHEBI:57540"/>
        <dbReference type="ChEBI" id="CHEBI:57945"/>
    </reaction>
    <physiologicalReaction direction="left-to-right" evidence="10">
        <dbReference type="Rhea" id="RHEA:53117"/>
    </physiologicalReaction>
</comment>
<dbReference type="PANTHER" id="PTHR43313">
    <property type="entry name" value="SHORT-CHAIN DEHYDROGENASE/REDUCTASE FAMILY 9C"/>
    <property type="match status" value="1"/>
</dbReference>
<dbReference type="AlphaFoldDB" id="A0A9F5J885"/>
<dbReference type="PRINTS" id="PR00081">
    <property type="entry name" value="GDHRDH"/>
</dbReference>
<proteinExistence type="inferred from homology"/>
<dbReference type="GO" id="GO:0070523">
    <property type="term" value="F:11-beta-hydroxysteroid dehydrogenase (NAD+) activity"/>
    <property type="evidence" value="ECO:0007669"/>
    <property type="project" value="TreeGrafter"/>
</dbReference>
<evidence type="ECO:0000256" key="12">
    <source>
        <dbReference type="ARBA" id="ARBA00048774"/>
    </source>
</evidence>
<sequence>MAPPGCDSGFGKAAAQHLDGLGLTVYASVLNLKSSGAEELRQTCSPRLTLVEMDLTKAEDIQRALQYIKARTIRTGLWGLVNNAGFNDTIADAELTPLLHFRTCMEVNFFGPLELTKGLLPLLRSSRGRIVTVSSPAGNMPYPCLAGYGASKAALSLLMDTFQCELAPWGVRVSVIFPGYFKTGGTCNPEYWKKKKDQLLAALPADLLEAYGEEYLEEINKQFVDFMKVAVEDLSSVVDSITDGLLSTNPLLKYYPGRGLWLMYFIHHYLPHRVRDLFLKAFFINPKLPKGLRPKVCQTPEHP</sequence>
<protein>
    <recommendedName>
        <fullName evidence="6">11-beta-hydroxysteroid dehydrogenase type 2</fullName>
    </recommendedName>
    <alternativeName>
        <fullName evidence="7">Corticosteroid 11-beta-dehydrogenase isozyme 2</fullName>
    </alternativeName>
    <alternativeName>
        <fullName evidence="8">NAD-dependent 11-beta-hydroxysteroid dehydrogenase</fullName>
    </alternativeName>
</protein>
<dbReference type="GeneID" id="103054046"/>
<comment type="similarity">
    <text evidence="2">Belongs to the short-chain dehydrogenases/reductases (SDR) family.</text>
</comment>
<dbReference type="OrthoDB" id="9876299at2759"/>